<keyword evidence="1" id="KW-0143">Chaperone</keyword>
<dbReference type="InterPro" id="IPR036869">
    <property type="entry name" value="J_dom_sf"/>
</dbReference>
<dbReference type="RefSeq" id="XP_067713951.1">
    <property type="nucleotide sequence ID" value="XM_067857850.1"/>
</dbReference>
<dbReference type="PRINTS" id="PR00625">
    <property type="entry name" value="JDOMAIN"/>
</dbReference>
<reference evidence="4 5" key="1">
    <citation type="submission" date="2021-06" db="EMBL/GenBank/DDBJ databases">
        <title>Genome sequence of Babesia caballi.</title>
        <authorList>
            <person name="Yamagishi J."/>
            <person name="Kidaka T."/>
            <person name="Ochi A."/>
        </authorList>
    </citation>
    <scope>NUCLEOTIDE SEQUENCE [LARGE SCALE GENOMIC DNA]</scope>
    <source>
        <strain evidence="4">USDA-D6B2</strain>
    </source>
</reference>
<dbReference type="InterPro" id="IPR001623">
    <property type="entry name" value="DnaJ_domain"/>
</dbReference>
<evidence type="ECO:0000313" key="5">
    <source>
        <dbReference type="Proteomes" id="UP001497744"/>
    </source>
</evidence>
<dbReference type="PANTHER" id="PTHR44157">
    <property type="entry name" value="DNAJ HOMOLOG SUBFAMILY C MEMBER 11"/>
    <property type="match status" value="1"/>
</dbReference>
<protein>
    <submittedName>
        <fullName evidence="4">Molecular chaperone DnaJ</fullName>
    </submittedName>
</protein>
<dbReference type="GO" id="GO:0005739">
    <property type="term" value="C:mitochondrion"/>
    <property type="evidence" value="ECO:0007669"/>
    <property type="project" value="GOC"/>
</dbReference>
<sequence length="700" mass="78101">MDLDTVDFDYYDVLNVTRDSSAEEIKTSYHKLIRQWHPDKNLVPPSDASQAPATPADGEPSFDIPQELCRDSAFTKIQLAYTVLSDPAQRRLYDKYGSEGVQLKKLIKQQMEQDMVEASAIPEEVRDDHAVQKMWELRQAADEVEIERRIQVLLQKRRWDRFQDFPVQVVSRFTFAGVTHFFDDQVATLMRRRMFRIRETAVNSSVEVMLSKHTRAGYTHYGSATRGTFGKTRGGVYLSSELTDTLESTLSVDWGDYVSYRSGALSLKKKFSDHFWATSVFGLDRYLTPSMRCVLHKSWGERHAVELTALPDYLLTYGYNRVFAGDLKLNLQTAVSPEDVGTLVRVKALSTAGSVVGVTCRYSVLGGVSVDGYVRQRLESELLAKLKLECRVRYQRSSVFLILKLVLNNTRFDLPIELYSGDADRCVFLGTAAACALTLLPAVAEMAAKLLSPAEPEPRYGFERPRLRRSFYASFPAFSYLACRADADRRHAHYVGDQARAGALASRAAQWSEEALEALVLRELLVARQEGAALLGAAKVNYQREADVEGLCVLFAVYGHPEAVGTLAELVTMDLFDDLGGSADPASPATPPLSGRCFTFGAVTVHSILRQNNQTRLARLFDRHLLDVTNALMSRVAGSRLVISTSSKRQLIGFADPCASLVGVAPELFVCYRYRRRAYAATFEDGDPVVLPEGCDPPGH</sequence>
<keyword evidence="5" id="KW-1185">Reference proteome</keyword>
<dbReference type="SMART" id="SM00271">
    <property type="entry name" value="DnaJ"/>
    <property type="match status" value="1"/>
</dbReference>
<feature type="region of interest" description="Disordered" evidence="2">
    <location>
        <begin position="40"/>
        <end position="64"/>
    </location>
</feature>
<evidence type="ECO:0000313" key="4">
    <source>
        <dbReference type="EMBL" id="GIX61880.1"/>
    </source>
</evidence>
<name>A0AAV4LPY2_BABCB</name>
<comment type="caution">
    <text evidence="4">The sequence shown here is derived from an EMBL/GenBank/DDBJ whole genome shotgun (WGS) entry which is preliminary data.</text>
</comment>
<dbReference type="InterPro" id="IPR024586">
    <property type="entry name" value="DnaJ-like_C11_C"/>
</dbReference>
<dbReference type="Gene3D" id="1.10.287.110">
    <property type="entry name" value="DnaJ domain"/>
    <property type="match status" value="1"/>
</dbReference>
<organism evidence="4 5">
    <name type="scientific">Babesia caballi</name>
    <dbReference type="NCBI Taxonomy" id="5871"/>
    <lineage>
        <taxon>Eukaryota</taxon>
        <taxon>Sar</taxon>
        <taxon>Alveolata</taxon>
        <taxon>Apicomplexa</taxon>
        <taxon>Aconoidasida</taxon>
        <taxon>Piroplasmida</taxon>
        <taxon>Babesiidae</taxon>
        <taxon>Babesia</taxon>
    </lineage>
</organism>
<dbReference type="EMBL" id="BPLF01000001">
    <property type="protein sequence ID" value="GIX61880.1"/>
    <property type="molecule type" value="Genomic_DNA"/>
</dbReference>
<gene>
    <name evidence="4" type="ORF">BcabD6B2_13150</name>
</gene>
<proteinExistence type="predicted"/>
<dbReference type="GeneID" id="94193363"/>
<feature type="domain" description="J" evidence="3">
    <location>
        <begin position="9"/>
        <end position="97"/>
    </location>
</feature>
<dbReference type="GO" id="GO:0042407">
    <property type="term" value="P:cristae formation"/>
    <property type="evidence" value="ECO:0007669"/>
    <property type="project" value="TreeGrafter"/>
</dbReference>
<dbReference type="PANTHER" id="PTHR44157:SF1">
    <property type="entry name" value="DNAJ HOMOLOG SUBFAMILY C MEMBER 11"/>
    <property type="match status" value="1"/>
</dbReference>
<dbReference type="Pfam" id="PF11875">
    <property type="entry name" value="DnaJ-like_C11_C"/>
    <property type="match status" value="1"/>
</dbReference>
<dbReference type="Proteomes" id="UP001497744">
    <property type="component" value="Unassembled WGS sequence"/>
</dbReference>
<dbReference type="AlphaFoldDB" id="A0AAV4LPY2"/>
<dbReference type="CDD" id="cd06257">
    <property type="entry name" value="DnaJ"/>
    <property type="match status" value="1"/>
</dbReference>
<evidence type="ECO:0000256" key="1">
    <source>
        <dbReference type="ARBA" id="ARBA00023186"/>
    </source>
</evidence>
<dbReference type="InterPro" id="IPR052243">
    <property type="entry name" value="Mito_inner_membrane_organizer"/>
</dbReference>
<dbReference type="SUPFAM" id="SSF46565">
    <property type="entry name" value="Chaperone J-domain"/>
    <property type="match status" value="1"/>
</dbReference>
<evidence type="ECO:0000256" key="2">
    <source>
        <dbReference type="SAM" id="MobiDB-lite"/>
    </source>
</evidence>
<dbReference type="PROSITE" id="PS50076">
    <property type="entry name" value="DNAJ_2"/>
    <property type="match status" value="1"/>
</dbReference>
<evidence type="ECO:0000259" key="3">
    <source>
        <dbReference type="PROSITE" id="PS50076"/>
    </source>
</evidence>
<accession>A0AAV4LPY2</accession>
<dbReference type="Pfam" id="PF00226">
    <property type="entry name" value="DnaJ"/>
    <property type="match status" value="1"/>
</dbReference>